<evidence type="ECO:0008006" key="2">
    <source>
        <dbReference type="Google" id="ProtNLM"/>
    </source>
</evidence>
<comment type="caution">
    <text evidence="1">The sequence shown here is derived from an EMBL/GenBank/DDBJ whole genome shotgun (WGS) entry which is preliminary data.</text>
</comment>
<protein>
    <recommendedName>
        <fullName evidence="2">PurM-like C-terminal domain-containing protein</fullName>
    </recommendedName>
</protein>
<reference evidence="1" key="1">
    <citation type="journal article" date="2014" name="Front. Microbiol.">
        <title>High frequency of phylogenetically diverse reductive dehalogenase-homologous genes in deep subseafloor sedimentary metagenomes.</title>
        <authorList>
            <person name="Kawai M."/>
            <person name="Futagami T."/>
            <person name="Toyoda A."/>
            <person name="Takaki Y."/>
            <person name="Nishi S."/>
            <person name="Hori S."/>
            <person name="Arai W."/>
            <person name="Tsubouchi T."/>
            <person name="Morono Y."/>
            <person name="Uchiyama I."/>
            <person name="Ito T."/>
            <person name="Fujiyama A."/>
            <person name="Inagaki F."/>
            <person name="Takami H."/>
        </authorList>
    </citation>
    <scope>NUCLEOTIDE SEQUENCE</scope>
    <source>
        <strain evidence="1">Expedition CK06-06</strain>
    </source>
</reference>
<dbReference type="EMBL" id="BART01003743">
    <property type="protein sequence ID" value="GAG60786.1"/>
    <property type="molecule type" value="Genomic_DNA"/>
</dbReference>
<accession>X1ALE0</accession>
<name>X1ALE0_9ZZZZ</name>
<dbReference type="Gene3D" id="3.90.650.10">
    <property type="entry name" value="PurM-like C-terminal domain"/>
    <property type="match status" value="1"/>
</dbReference>
<feature type="non-terminal residue" evidence="1">
    <location>
        <position position="1"/>
    </location>
</feature>
<evidence type="ECO:0000313" key="1">
    <source>
        <dbReference type="EMBL" id="GAG60786.1"/>
    </source>
</evidence>
<dbReference type="InterPro" id="IPR036676">
    <property type="entry name" value="PurM-like_C_sf"/>
</dbReference>
<organism evidence="1">
    <name type="scientific">marine sediment metagenome</name>
    <dbReference type="NCBI Taxonomy" id="412755"/>
    <lineage>
        <taxon>unclassified sequences</taxon>
        <taxon>metagenomes</taxon>
        <taxon>ecological metagenomes</taxon>
    </lineage>
</organism>
<sequence length="45" mass="5241">KIQGKTETKVTEIGEIKDKEFGIKIFKSDGKLIPLNTYGWDHFRM</sequence>
<dbReference type="AlphaFoldDB" id="X1ALE0"/>
<gene>
    <name evidence="1" type="ORF">S01H4_10011</name>
</gene>
<proteinExistence type="predicted"/>